<sequence length="697" mass="77272">MFTSSRWTAWAAEYWAVAGATVSFAAMITLLARFDGKGVFAWHGVTLNTVVSILSVTIKASIAFVIAECMAQWKWILFAREERPLIDFDRIDEATRGPLGSLRIILRTKSAWAVQFGAVLTMLAIGLDPLAQQLIQLEEAVVFTRSSRSQNGTLALNSRATSYRMGRSMVTKRQIINSTSYNYDVATDLPLSMEGAVLSGLSRSPWETEQEAMVQCPTSNCTFDTFNTIGICQRCNDVTSDLRRVEDFGEVLLVVPQPGSSNFRQFAGDGIPSTAFALPNGHFLANIDGCPPYNGLFSSIASCKNEQPIGIYSDQKYSATSFGTGNPNKTVTMRDIDTLLWSMSVIYPDVQALNKSASFTPGKSSGQSDDNLVYWPDVPVKATECALYYCIKQVDSAIEGNQLKESVTEAPGTRRDPDSWERLDEKKDGQPENTIPKDETGTLEFNKYWSVVSYTDLVLEFEDDRVDSRYLMSADSVKALSSHFQDLFRGTWDNSTDLREALDKKLGSGAVGFNGASFGPYESLQGGMEAVPPGLNGVWTWTRNNVSSVFRSLATSMTNEMRRNFEPEQAGRSGQDGTRPRDGTLSYLGNVGRSAMLYRIVWPWIALHAVMLLSSMLFLFLTLRNSRGHGDVPLWKGSSLAAMRHGRDIGDVLDHSATIEDMEDTARRVSVRMRRDNTEETMSWIDHSDKPVPNAQQ</sequence>
<keyword evidence="2" id="KW-0812">Transmembrane</keyword>
<dbReference type="EMBL" id="QAPG01000024">
    <property type="protein sequence ID" value="TDZ37362.1"/>
    <property type="molecule type" value="Genomic_DNA"/>
</dbReference>
<feature type="region of interest" description="Disordered" evidence="1">
    <location>
        <begin position="403"/>
        <end position="439"/>
    </location>
</feature>
<gene>
    <name evidence="3" type="ORF">C8035_v006989</name>
</gene>
<protein>
    <submittedName>
        <fullName evidence="3">Uncharacterized protein</fullName>
    </submittedName>
</protein>
<dbReference type="Pfam" id="PF11374">
    <property type="entry name" value="DUF3176"/>
    <property type="match status" value="1"/>
</dbReference>
<reference evidence="3 4" key="1">
    <citation type="submission" date="2018-11" db="EMBL/GenBank/DDBJ databases">
        <title>Genome sequence and assembly of Colletotrichum spinosum.</title>
        <authorList>
            <person name="Gan P."/>
            <person name="Shirasu K."/>
        </authorList>
    </citation>
    <scope>NUCLEOTIDE SEQUENCE [LARGE SCALE GENOMIC DNA]</scope>
    <source>
        <strain evidence="3 4">CBS 515.97</strain>
    </source>
</reference>
<comment type="caution">
    <text evidence="3">The sequence shown here is derived from an EMBL/GenBank/DDBJ whole genome shotgun (WGS) entry which is preliminary data.</text>
</comment>
<feature type="region of interest" description="Disordered" evidence="1">
    <location>
        <begin position="562"/>
        <end position="582"/>
    </location>
</feature>
<keyword evidence="2" id="KW-1133">Transmembrane helix</keyword>
<feature type="transmembrane region" description="Helical" evidence="2">
    <location>
        <begin position="601"/>
        <end position="621"/>
    </location>
</feature>
<accession>A0A4R8QF12</accession>
<proteinExistence type="predicted"/>
<dbReference type="Proteomes" id="UP000295083">
    <property type="component" value="Unassembled WGS sequence"/>
</dbReference>
<evidence type="ECO:0000313" key="4">
    <source>
        <dbReference type="Proteomes" id="UP000295083"/>
    </source>
</evidence>
<organism evidence="3 4">
    <name type="scientific">Colletotrichum spinosum</name>
    <dbReference type="NCBI Taxonomy" id="1347390"/>
    <lineage>
        <taxon>Eukaryota</taxon>
        <taxon>Fungi</taxon>
        <taxon>Dikarya</taxon>
        <taxon>Ascomycota</taxon>
        <taxon>Pezizomycotina</taxon>
        <taxon>Sordariomycetes</taxon>
        <taxon>Hypocreomycetidae</taxon>
        <taxon>Glomerellales</taxon>
        <taxon>Glomerellaceae</taxon>
        <taxon>Colletotrichum</taxon>
        <taxon>Colletotrichum orbiculare species complex</taxon>
    </lineage>
</organism>
<evidence type="ECO:0000256" key="2">
    <source>
        <dbReference type="SAM" id="Phobius"/>
    </source>
</evidence>
<dbReference type="InterPro" id="IPR021514">
    <property type="entry name" value="DUF3176"/>
</dbReference>
<feature type="compositionally biased region" description="Basic and acidic residues" evidence="1">
    <location>
        <begin position="412"/>
        <end position="439"/>
    </location>
</feature>
<feature type="transmembrane region" description="Helical" evidence="2">
    <location>
        <begin position="12"/>
        <end position="34"/>
    </location>
</feature>
<dbReference type="PANTHER" id="PTHR35394">
    <property type="entry name" value="DUF3176 DOMAIN-CONTAINING PROTEIN"/>
    <property type="match status" value="1"/>
</dbReference>
<dbReference type="PANTHER" id="PTHR35394:SF5">
    <property type="entry name" value="DUF3176 DOMAIN-CONTAINING PROTEIN"/>
    <property type="match status" value="1"/>
</dbReference>
<keyword evidence="4" id="KW-1185">Reference proteome</keyword>
<evidence type="ECO:0000256" key="1">
    <source>
        <dbReference type="SAM" id="MobiDB-lite"/>
    </source>
</evidence>
<evidence type="ECO:0000313" key="3">
    <source>
        <dbReference type="EMBL" id="TDZ37362.1"/>
    </source>
</evidence>
<name>A0A4R8QF12_9PEZI</name>
<dbReference type="AlphaFoldDB" id="A0A4R8QF12"/>
<keyword evidence="2" id="KW-0472">Membrane</keyword>
<feature type="transmembrane region" description="Helical" evidence="2">
    <location>
        <begin position="40"/>
        <end position="67"/>
    </location>
</feature>